<comment type="caution">
    <text evidence="3">The sequence shown here is derived from an EMBL/GenBank/DDBJ whole genome shotgun (WGS) entry which is preliminary data.</text>
</comment>
<dbReference type="Proteomes" id="UP000535937">
    <property type="component" value="Unassembled WGS sequence"/>
</dbReference>
<feature type="signal peptide" evidence="2">
    <location>
        <begin position="1"/>
        <end position="26"/>
    </location>
</feature>
<keyword evidence="1" id="KW-1133">Transmembrane helix</keyword>
<evidence type="ECO:0000313" key="4">
    <source>
        <dbReference type="Proteomes" id="UP000535937"/>
    </source>
</evidence>
<name>A0A7W4Z7L4_9GAMM</name>
<proteinExistence type="predicted"/>
<keyword evidence="4" id="KW-1185">Reference proteome</keyword>
<protein>
    <submittedName>
        <fullName evidence="3">Putative Tic20 family protein</fullName>
    </submittedName>
</protein>
<feature type="chain" id="PRO_5031016113" evidence="2">
    <location>
        <begin position="27"/>
        <end position="71"/>
    </location>
</feature>
<reference evidence="3 4" key="1">
    <citation type="submission" date="2020-08" db="EMBL/GenBank/DDBJ databases">
        <title>Genomic Encyclopedia of Type Strains, Phase III (KMG-III): the genomes of soil and plant-associated and newly described type strains.</title>
        <authorList>
            <person name="Whitman W."/>
        </authorList>
    </citation>
    <scope>NUCLEOTIDE SEQUENCE [LARGE SCALE GENOMIC DNA]</scope>
    <source>
        <strain evidence="3 4">CECT 8799</strain>
    </source>
</reference>
<accession>A0A7W4Z7L4</accession>
<gene>
    <name evidence="3" type="ORF">FHS09_000686</name>
</gene>
<feature type="transmembrane region" description="Helical" evidence="1">
    <location>
        <begin position="36"/>
        <end position="63"/>
    </location>
</feature>
<keyword evidence="1" id="KW-0472">Membrane</keyword>
<dbReference type="AlphaFoldDB" id="A0A7W4Z7L4"/>
<keyword evidence="1" id="KW-0812">Transmembrane</keyword>
<evidence type="ECO:0000256" key="2">
    <source>
        <dbReference type="SAM" id="SignalP"/>
    </source>
</evidence>
<evidence type="ECO:0000313" key="3">
    <source>
        <dbReference type="EMBL" id="MBB3059878.1"/>
    </source>
</evidence>
<sequence length="71" mass="7429">MNPCTKLLAKLVAPLIPLLGASAANAQPGDMMMMSMGGWGVAVCVILGILIFVALVLAIMALLKYLFGRKP</sequence>
<dbReference type="EMBL" id="JACHWZ010000002">
    <property type="protein sequence ID" value="MBB3059878.1"/>
    <property type="molecule type" value="Genomic_DNA"/>
</dbReference>
<dbReference type="RefSeq" id="WP_183456665.1">
    <property type="nucleotide sequence ID" value="NZ_JACHWZ010000002.1"/>
</dbReference>
<organism evidence="3 4">
    <name type="scientific">Microbulbifer rhizosphaerae</name>
    <dbReference type="NCBI Taxonomy" id="1562603"/>
    <lineage>
        <taxon>Bacteria</taxon>
        <taxon>Pseudomonadati</taxon>
        <taxon>Pseudomonadota</taxon>
        <taxon>Gammaproteobacteria</taxon>
        <taxon>Cellvibrionales</taxon>
        <taxon>Microbulbiferaceae</taxon>
        <taxon>Microbulbifer</taxon>
    </lineage>
</organism>
<evidence type="ECO:0000256" key="1">
    <source>
        <dbReference type="SAM" id="Phobius"/>
    </source>
</evidence>
<keyword evidence="2" id="KW-0732">Signal</keyword>